<dbReference type="RefSeq" id="WP_111645406.1">
    <property type="nucleotide sequence ID" value="NZ_QLMH01000008.1"/>
</dbReference>
<reference evidence="1 2" key="1">
    <citation type="submission" date="2018-06" db="EMBL/GenBank/DDBJ databases">
        <title>Genomic Encyclopedia of Type Strains, Phase III (KMG-III): the genomes of soil and plant-associated and newly described type strains.</title>
        <authorList>
            <person name="Whitman W."/>
        </authorList>
    </citation>
    <scope>NUCLEOTIDE SEQUENCE [LARGE SCALE GENOMIC DNA]</scope>
    <source>
        <strain evidence="1 2">CGMCC 1.8979</strain>
    </source>
</reference>
<organism evidence="1 2">
    <name type="scientific">Paranoxybacillus vitaminiphilus</name>
    <dbReference type="NCBI Taxonomy" id="581036"/>
    <lineage>
        <taxon>Bacteria</taxon>
        <taxon>Bacillati</taxon>
        <taxon>Bacillota</taxon>
        <taxon>Bacilli</taxon>
        <taxon>Bacillales</taxon>
        <taxon>Anoxybacillaceae</taxon>
        <taxon>Paranoxybacillus</taxon>
    </lineage>
</organism>
<accession>A0A327YCP9</accession>
<evidence type="ECO:0000313" key="2">
    <source>
        <dbReference type="Proteomes" id="UP000248555"/>
    </source>
</evidence>
<dbReference type="EMBL" id="QLMH01000008">
    <property type="protein sequence ID" value="RAK18870.1"/>
    <property type="molecule type" value="Genomic_DNA"/>
</dbReference>
<evidence type="ECO:0000313" key="1">
    <source>
        <dbReference type="EMBL" id="RAK18870.1"/>
    </source>
</evidence>
<protein>
    <submittedName>
        <fullName evidence="1">Uncharacterized protein</fullName>
    </submittedName>
</protein>
<name>A0A327YCP9_9BACL</name>
<gene>
    <name evidence="1" type="ORF">B0I26_10845</name>
</gene>
<keyword evidence="2" id="KW-1185">Reference proteome</keyword>
<dbReference type="Proteomes" id="UP000248555">
    <property type="component" value="Unassembled WGS sequence"/>
</dbReference>
<comment type="caution">
    <text evidence="1">The sequence shown here is derived from an EMBL/GenBank/DDBJ whole genome shotgun (WGS) entry which is preliminary data.</text>
</comment>
<dbReference type="AlphaFoldDB" id="A0A327YCP9"/>
<dbReference type="OrthoDB" id="2935849at2"/>
<sequence>MTHEIRKAKIKCEFTNGFSLSPDTSTEEALQTILDAVKKGKTAEVKIVAEYMDGTEADFEFADEEDDEED</sequence>
<proteinExistence type="predicted"/>